<dbReference type="InterPro" id="IPR023860">
    <property type="entry name" value="FeFe-hyd_TM1266"/>
</dbReference>
<keyword evidence="2" id="KW-1185">Reference proteome</keyword>
<gene>
    <name evidence="1" type="ORF">SAMN05660297_01293</name>
</gene>
<evidence type="ECO:0000313" key="2">
    <source>
        <dbReference type="Proteomes" id="UP000199568"/>
    </source>
</evidence>
<dbReference type="InterPro" id="IPR045865">
    <property type="entry name" value="ACT-like_dom_sf"/>
</dbReference>
<dbReference type="SUPFAM" id="SSF55021">
    <property type="entry name" value="ACT-like"/>
    <property type="match status" value="1"/>
</dbReference>
<reference evidence="1 2" key="1">
    <citation type="submission" date="2016-10" db="EMBL/GenBank/DDBJ databases">
        <authorList>
            <person name="de Groot N.N."/>
        </authorList>
    </citation>
    <scope>NUCLEOTIDE SEQUENCE [LARGE SCALE GENOMIC DNA]</scope>
    <source>
        <strain evidence="1 2">DSM 18979</strain>
    </source>
</reference>
<dbReference type="AlphaFoldDB" id="A0A1I0BJ47"/>
<name>A0A1I0BJ47_9FIRM</name>
<evidence type="ECO:0000313" key="1">
    <source>
        <dbReference type="EMBL" id="SET06925.1"/>
    </source>
</evidence>
<dbReference type="EMBL" id="FOHU01000004">
    <property type="protein sequence ID" value="SET06925.1"/>
    <property type="molecule type" value="Genomic_DNA"/>
</dbReference>
<dbReference type="OrthoDB" id="9796135at2"/>
<dbReference type="Gene3D" id="3.30.70.1150">
    <property type="entry name" value="ACT-like. Chain A, domain 2"/>
    <property type="match status" value="1"/>
</dbReference>
<dbReference type="STRING" id="426128.SAMN05660297_01293"/>
<dbReference type="RefSeq" id="WP_090441067.1">
    <property type="nucleotide sequence ID" value="NZ_FOHU01000004.1"/>
</dbReference>
<proteinExistence type="predicted"/>
<dbReference type="InterPro" id="IPR027271">
    <property type="entry name" value="Acetolactate_synth/TF_NikR_C"/>
</dbReference>
<dbReference type="Proteomes" id="UP000199568">
    <property type="component" value="Unassembled WGS sequence"/>
</dbReference>
<protein>
    <submittedName>
        <fullName evidence="1">Putative iron-only hydrogenase system regulator</fullName>
    </submittedName>
</protein>
<accession>A0A1I0BJ47</accession>
<dbReference type="Pfam" id="PF21699">
    <property type="entry name" value="TM1266-like"/>
    <property type="match status" value="1"/>
</dbReference>
<organism evidence="1 2">
    <name type="scientific">Natronincola peptidivorans</name>
    <dbReference type="NCBI Taxonomy" id="426128"/>
    <lineage>
        <taxon>Bacteria</taxon>
        <taxon>Bacillati</taxon>
        <taxon>Bacillota</taxon>
        <taxon>Clostridia</taxon>
        <taxon>Peptostreptococcales</taxon>
        <taxon>Natronincolaceae</taxon>
        <taxon>Natronincola</taxon>
    </lineage>
</organism>
<sequence length="92" mass="10077">MKHKRIGVIGIVIDSLDASADKVNYFLGQYASIIVGRMGIPYKKRKISVISIIVEGTTDEIGALTGKLGRLEGVTVKSALTTKEYQEYTDEN</sequence>
<dbReference type="NCBIfam" id="TIGR03959">
    <property type="entry name" value="hyd_TM1266"/>
    <property type="match status" value="1"/>
</dbReference>